<sequence>MTTSSRPDAGAPAAVSEPEPAPPAPDEILGAKLAALIRLKLDVSVTHLYSRGVRRHMRAALRAGATRDEVLAVVKLSTVIGIHALAVGMPILNQELAYARMPAEPAISARPTPVCDALRRDGNFNPDWEAIHEAAPDWLEGFLATGLGIWRDGVLPPLWIELLCIAGDAALTHMYTPGTRRHIRAALALGAEREQIRAVLEIVGRQSRDAYEASLPVLDDVCAL</sequence>
<dbReference type="Pfam" id="PF02627">
    <property type="entry name" value="CMD"/>
    <property type="match status" value="1"/>
</dbReference>
<dbReference type="InterPro" id="IPR003779">
    <property type="entry name" value="CMD-like"/>
</dbReference>
<evidence type="ECO:0000313" key="3">
    <source>
        <dbReference type="EMBL" id="WTS10013.1"/>
    </source>
</evidence>
<evidence type="ECO:0000259" key="2">
    <source>
        <dbReference type="Pfam" id="PF02627"/>
    </source>
</evidence>
<name>A0AAU1TY49_9ACTN</name>
<dbReference type="PANTHER" id="PTHR33930">
    <property type="entry name" value="ALKYL HYDROPEROXIDE REDUCTASE AHPD"/>
    <property type="match status" value="1"/>
</dbReference>
<evidence type="ECO:0000256" key="1">
    <source>
        <dbReference type="SAM" id="MobiDB-lite"/>
    </source>
</evidence>
<dbReference type="GO" id="GO:0051920">
    <property type="term" value="F:peroxiredoxin activity"/>
    <property type="evidence" value="ECO:0007669"/>
    <property type="project" value="InterPro"/>
</dbReference>
<accession>A0AAU1TY49</accession>
<dbReference type="AlphaFoldDB" id="A0AAU1TY49"/>
<organism evidence="3">
    <name type="scientific">Streptomyces sp. NBC_00119</name>
    <dbReference type="NCBI Taxonomy" id="2975659"/>
    <lineage>
        <taxon>Bacteria</taxon>
        <taxon>Bacillati</taxon>
        <taxon>Actinomycetota</taxon>
        <taxon>Actinomycetes</taxon>
        <taxon>Kitasatosporales</taxon>
        <taxon>Streptomycetaceae</taxon>
        <taxon>Streptomyces</taxon>
    </lineage>
</organism>
<protein>
    <submittedName>
        <fullName evidence="3">Carboxymuconolactone decarboxylase family protein</fullName>
    </submittedName>
</protein>
<dbReference type="EMBL" id="CP108195">
    <property type="protein sequence ID" value="WTS10013.1"/>
    <property type="molecule type" value="Genomic_DNA"/>
</dbReference>
<dbReference type="Gene3D" id="1.20.1290.10">
    <property type="entry name" value="AhpD-like"/>
    <property type="match status" value="1"/>
</dbReference>
<dbReference type="InterPro" id="IPR029032">
    <property type="entry name" value="AhpD-like"/>
</dbReference>
<reference evidence="3" key="1">
    <citation type="submission" date="2022-10" db="EMBL/GenBank/DDBJ databases">
        <title>The complete genomes of actinobacterial strains from the NBC collection.</title>
        <authorList>
            <person name="Joergensen T.S."/>
            <person name="Alvarez Arevalo M."/>
            <person name="Sterndorff E.B."/>
            <person name="Faurdal D."/>
            <person name="Vuksanovic O."/>
            <person name="Mourched A.-S."/>
            <person name="Charusanti P."/>
            <person name="Shaw S."/>
            <person name="Blin K."/>
            <person name="Weber T."/>
        </authorList>
    </citation>
    <scope>NUCLEOTIDE SEQUENCE</scope>
    <source>
        <strain evidence="3">NBC_00119</strain>
    </source>
</reference>
<gene>
    <name evidence="3" type="ORF">OHU69_02150</name>
</gene>
<proteinExistence type="predicted"/>
<feature type="domain" description="Carboxymuconolactone decarboxylase-like" evidence="2">
    <location>
        <begin position="136"/>
        <end position="202"/>
    </location>
</feature>
<feature type="region of interest" description="Disordered" evidence="1">
    <location>
        <begin position="1"/>
        <end position="24"/>
    </location>
</feature>
<dbReference type="SUPFAM" id="SSF69118">
    <property type="entry name" value="AhpD-like"/>
    <property type="match status" value="1"/>
</dbReference>
<dbReference type="PANTHER" id="PTHR33930:SF2">
    <property type="entry name" value="BLR3452 PROTEIN"/>
    <property type="match status" value="1"/>
</dbReference>
<feature type="compositionally biased region" description="Low complexity" evidence="1">
    <location>
        <begin position="9"/>
        <end position="18"/>
    </location>
</feature>